<dbReference type="Proteomes" id="UP000054097">
    <property type="component" value="Unassembled WGS sequence"/>
</dbReference>
<dbReference type="EMBL" id="KN824400">
    <property type="protein sequence ID" value="KIM20927.1"/>
    <property type="molecule type" value="Genomic_DNA"/>
</dbReference>
<reference evidence="1 2" key="1">
    <citation type="submission" date="2014-04" db="EMBL/GenBank/DDBJ databases">
        <authorList>
            <consortium name="DOE Joint Genome Institute"/>
            <person name="Kuo A."/>
            <person name="Zuccaro A."/>
            <person name="Kohler A."/>
            <person name="Nagy L.G."/>
            <person name="Floudas D."/>
            <person name="Copeland A."/>
            <person name="Barry K.W."/>
            <person name="Cichocki N."/>
            <person name="Veneault-Fourrey C."/>
            <person name="LaButti K."/>
            <person name="Lindquist E.A."/>
            <person name="Lipzen A."/>
            <person name="Lundell T."/>
            <person name="Morin E."/>
            <person name="Murat C."/>
            <person name="Sun H."/>
            <person name="Tunlid A."/>
            <person name="Henrissat B."/>
            <person name="Grigoriev I.V."/>
            <person name="Hibbett D.S."/>
            <person name="Martin F."/>
            <person name="Nordberg H.P."/>
            <person name="Cantor M.N."/>
            <person name="Hua S.X."/>
        </authorList>
    </citation>
    <scope>NUCLEOTIDE SEQUENCE [LARGE SCALE GENOMIC DNA]</scope>
    <source>
        <strain evidence="1 2">MAFF 305830</strain>
    </source>
</reference>
<gene>
    <name evidence="1" type="ORF">M408DRAFT_305896</name>
</gene>
<evidence type="ECO:0000313" key="2">
    <source>
        <dbReference type="Proteomes" id="UP000054097"/>
    </source>
</evidence>
<dbReference type="AlphaFoldDB" id="A0A0C2WTZ7"/>
<reference evidence="2" key="2">
    <citation type="submission" date="2015-01" db="EMBL/GenBank/DDBJ databases">
        <title>Evolutionary Origins and Diversification of the Mycorrhizal Mutualists.</title>
        <authorList>
            <consortium name="DOE Joint Genome Institute"/>
            <consortium name="Mycorrhizal Genomics Consortium"/>
            <person name="Kohler A."/>
            <person name="Kuo A."/>
            <person name="Nagy L.G."/>
            <person name="Floudas D."/>
            <person name="Copeland A."/>
            <person name="Barry K.W."/>
            <person name="Cichocki N."/>
            <person name="Veneault-Fourrey C."/>
            <person name="LaButti K."/>
            <person name="Lindquist E.A."/>
            <person name="Lipzen A."/>
            <person name="Lundell T."/>
            <person name="Morin E."/>
            <person name="Murat C."/>
            <person name="Riley R."/>
            <person name="Ohm R."/>
            <person name="Sun H."/>
            <person name="Tunlid A."/>
            <person name="Henrissat B."/>
            <person name="Grigoriev I.V."/>
            <person name="Hibbett D.S."/>
            <person name="Martin F."/>
        </authorList>
    </citation>
    <scope>NUCLEOTIDE SEQUENCE [LARGE SCALE GENOMIC DNA]</scope>
    <source>
        <strain evidence="2">MAFF 305830</strain>
    </source>
</reference>
<proteinExistence type="predicted"/>
<keyword evidence="2" id="KW-1185">Reference proteome</keyword>
<name>A0A0C2WTZ7_SERVB</name>
<accession>A0A0C2WTZ7</accession>
<sequence>MLVATIESKRTTTAVQQTPVEVWQMILLTLVESPLLPRSGDNVFDGKVVFSRCCHSRWIYNKIEALRFQLRLVCQTWNTILKDAGHHSAFYDHGYIDRKELWGEQDRKVRRIEPIRPCSECAPDRFTRNEMGESQALTFPLEDITRAVSLLLSNECQTDLQLEFIMNILDNASQLRALEISDDEIPRANLAHIINHQALARITHLSISLLGTSYETLGPASFPGVQFLRLGVVNRASQDHVPNWHFPSITSFHLHRDESLKTGGDLFEGLDQFIALHGEKLTSMLIDYTSMGKRDSSKPYHDKTKFWEWFPNLQLFGPAMGALGSLSRPPPNVKLTCLAIRGLHIWRSSRTTYPLDVHIDDLLQTCKNLGVKKLVMTDSWRLPHTATPQSIRAGPSGFSKRLRQTEYKFSTVMVSQPRIPWPYGL</sequence>
<protein>
    <submittedName>
        <fullName evidence="1">Uncharacterized protein</fullName>
    </submittedName>
</protein>
<dbReference type="OrthoDB" id="3258324at2759"/>
<dbReference type="HOGENOM" id="CLU_051550_0_0_1"/>
<evidence type="ECO:0000313" key="1">
    <source>
        <dbReference type="EMBL" id="KIM20927.1"/>
    </source>
</evidence>
<organism evidence="1 2">
    <name type="scientific">Serendipita vermifera MAFF 305830</name>
    <dbReference type="NCBI Taxonomy" id="933852"/>
    <lineage>
        <taxon>Eukaryota</taxon>
        <taxon>Fungi</taxon>
        <taxon>Dikarya</taxon>
        <taxon>Basidiomycota</taxon>
        <taxon>Agaricomycotina</taxon>
        <taxon>Agaricomycetes</taxon>
        <taxon>Sebacinales</taxon>
        <taxon>Serendipitaceae</taxon>
        <taxon>Serendipita</taxon>
    </lineage>
</organism>